<keyword evidence="2" id="KW-1185">Reference proteome</keyword>
<dbReference type="AlphaFoldDB" id="A0AAN6E239"/>
<gene>
    <name evidence="1" type="ORF">EDD36DRAFT_432466</name>
</gene>
<name>A0AAN6E239_9EURO</name>
<evidence type="ECO:0000313" key="1">
    <source>
        <dbReference type="EMBL" id="KAI1615245.1"/>
    </source>
</evidence>
<evidence type="ECO:0000313" key="2">
    <source>
        <dbReference type="Proteomes" id="UP001203852"/>
    </source>
</evidence>
<comment type="caution">
    <text evidence="1">The sequence shown here is derived from an EMBL/GenBank/DDBJ whole genome shotgun (WGS) entry which is preliminary data.</text>
</comment>
<proteinExistence type="predicted"/>
<sequence length="152" mass="17589">MPRIRLGAKAGSVSACRNNSCWLRRLWDMLEEPRFSDLEQSSFMIGIPACWQAPWSKVFVRLRLSLQRFASSRICVLPASYCSRCLLSSWILVDVTERRVSGRAVEDAMLIRNQKRQQSLHVKGKVARKIEDDNEQIMRDSSYFAEESECDK</sequence>
<reference evidence="1" key="1">
    <citation type="journal article" date="2022" name="bioRxiv">
        <title>Deciphering the potential niche of two novel black yeast fungi from a biological soil crust based on their genomes, phenotypes, and melanin regulation.</title>
        <authorList>
            <consortium name="DOE Joint Genome Institute"/>
            <person name="Carr E.C."/>
            <person name="Barton Q."/>
            <person name="Grambo S."/>
            <person name="Sullivan M."/>
            <person name="Renfro C.M."/>
            <person name="Kuo A."/>
            <person name="Pangilinan J."/>
            <person name="Lipzen A."/>
            <person name="Keymanesh K."/>
            <person name="Savage E."/>
            <person name="Barry K."/>
            <person name="Grigoriev I.V."/>
            <person name="Riekhof W.R."/>
            <person name="Harris S.S."/>
        </authorList>
    </citation>
    <scope>NUCLEOTIDE SEQUENCE</scope>
    <source>
        <strain evidence="1">JF 03-4F</strain>
    </source>
</reference>
<accession>A0AAN6E239</accession>
<dbReference type="EMBL" id="MU404352">
    <property type="protein sequence ID" value="KAI1615245.1"/>
    <property type="molecule type" value="Genomic_DNA"/>
</dbReference>
<protein>
    <submittedName>
        <fullName evidence="1">Uncharacterized protein</fullName>
    </submittedName>
</protein>
<dbReference type="Proteomes" id="UP001203852">
    <property type="component" value="Unassembled WGS sequence"/>
</dbReference>
<organism evidence="1 2">
    <name type="scientific">Exophiala viscosa</name>
    <dbReference type="NCBI Taxonomy" id="2486360"/>
    <lineage>
        <taxon>Eukaryota</taxon>
        <taxon>Fungi</taxon>
        <taxon>Dikarya</taxon>
        <taxon>Ascomycota</taxon>
        <taxon>Pezizomycotina</taxon>
        <taxon>Eurotiomycetes</taxon>
        <taxon>Chaetothyriomycetidae</taxon>
        <taxon>Chaetothyriales</taxon>
        <taxon>Herpotrichiellaceae</taxon>
        <taxon>Exophiala</taxon>
    </lineage>
</organism>